<dbReference type="RefSeq" id="WP_052882653.1">
    <property type="nucleotide sequence ID" value="NZ_CP010904.1"/>
</dbReference>
<dbReference type="InterPro" id="IPR016007">
    <property type="entry name" value="Alpha_rhamnosid"/>
</dbReference>
<keyword evidence="3" id="KW-0378">Hydrolase</keyword>
<dbReference type="GO" id="GO:0030596">
    <property type="term" value="F:alpha-L-rhamnosidase activity"/>
    <property type="evidence" value="ECO:0007669"/>
    <property type="project" value="UniProtKB-EC"/>
</dbReference>
<evidence type="ECO:0000259" key="5">
    <source>
        <dbReference type="Pfam" id="PF17389"/>
    </source>
</evidence>
<evidence type="ECO:0000313" key="7">
    <source>
        <dbReference type="EMBL" id="AKJ65420.1"/>
    </source>
</evidence>
<dbReference type="OrthoDB" id="9815108at2"/>
<dbReference type="Pfam" id="PF17390">
    <property type="entry name" value="Bac_rhamnosid_C"/>
    <property type="match status" value="1"/>
</dbReference>
<feature type="domain" description="Alpha-L-rhamnosidase C-terminal" evidence="6">
    <location>
        <begin position="370"/>
        <end position="443"/>
    </location>
</feature>
<evidence type="ECO:0000256" key="4">
    <source>
        <dbReference type="SAM" id="MobiDB-lite"/>
    </source>
</evidence>
<reference evidence="7 8" key="2">
    <citation type="journal article" date="2016" name="ISME J.">
        <title>Characterization of the first cultured representative of Verrucomicrobia subdivision 5 indicates the proposal of a novel phylum.</title>
        <authorList>
            <person name="Spring S."/>
            <person name="Bunk B."/>
            <person name="Sproer C."/>
            <person name="Schumann P."/>
            <person name="Rohde M."/>
            <person name="Tindall B.J."/>
            <person name="Klenk H.P."/>
        </authorList>
    </citation>
    <scope>NUCLEOTIDE SEQUENCE [LARGE SCALE GENOMIC DNA]</scope>
    <source>
        <strain evidence="7 8">L21-Fru-AB</strain>
    </source>
</reference>
<dbReference type="KEGG" id="vbl:L21SP4_02193"/>
<comment type="catalytic activity">
    <reaction evidence="1">
        <text>Hydrolysis of terminal non-reducing alpha-L-rhamnose residues in alpha-L-rhamnosides.</text>
        <dbReference type="EC" id="3.2.1.40"/>
    </reaction>
</comment>
<dbReference type="STRING" id="1307763.L21SP4_02193"/>
<dbReference type="InterPro" id="IPR035398">
    <property type="entry name" value="Bac_rhamnosid_C"/>
</dbReference>
<keyword evidence="8" id="KW-1185">Reference proteome</keyword>
<evidence type="ECO:0000313" key="8">
    <source>
        <dbReference type="Proteomes" id="UP000035268"/>
    </source>
</evidence>
<feature type="domain" description="Alpha-L-rhamnosidase six-hairpin glycosidase" evidence="5">
    <location>
        <begin position="21"/>
        <end position="366"/>
    </location>
</feature>
<dbReference type="EC" id="3.2.1.40" evidence="2"/>
<dbReference type="SUPFAM" id="SSF48208">
    <property type="entry name" value="Six-hairpin glycosidases"/>
    <property type="match status" value="1"/>
</dbReference>
<evidence type="ECO:0000256" key="3">
    <source>
        <dbReference type="ARBA" id="ARBA00022801"/>
    </source>
</evidence>
<dbReference type="Proteomes" id="UP000035268">
    <property type="component" value="Chromosome"/>
</dbReference>
<dbReference type="Gene3D" id="2.60.420.10">
    <property type="entry name" value="Maltose phosphorylase, domain 3"/>
    <property type="match status" value="1"/>
</dbReference>
<feature type="region of interest" description="Disordered" evidence="4">
    <location>
        <begin position="98"/>
        <end position="124"/>
    </location>
</feature>
<dbReference type="EMBL" id="CP010904">
    <property type="protein sequence ID" value="AKJ65420.1"/>
    <property type="molecule type" value="Genomic_DNA"/>
</dbReference>
<dbReference type="PANTHER" id="PTHR33307:SF6">
    <property type="entry name" value="ALPHA-RHAMNOSIDASE (EUROFUNG)-RELATED"/>
    <property type="match status" value="1"/>
</dbReference>
<dbReference type="InterPro" id="IPR035396">
    <property type="entry name" value="Bac_rhamnosid6H"/>
</dbReference>
<evidence type="ECO:0000256" key="2">
    <source>
        <dbReference type="ARBA" id="ARBA00012652"/>
    </source>
</evidence>
<reference evidence="8" key="1">
    <citation type="submission" date="2015-02" db="EMBL/GenBank/DDBJ databases">
        <title>Description and complete genome sequence of the first cultured representative of the subdivision 5 of the Verrucomicrobia phylum.</title>
        <authorList>
            <person name="Spring S."/>
            <person name="Bunk B."/>
            <person name="Sproer C."/>
            <person name="Klenk H.-P."/>
        </authorList>
    </citation>
    <scope>NUCLEOTIDE SEQUENCE [LARGE SCALE GENOMIC DNA]</scope>
    <source>
        <strain evidence="8">L21-Fru-AB</strain>
    </source>
</reference>
<dbReference type="InterPro" id="IPR008928">
    <property type="entry name" value="6-hairpin_glycosidase_sf"/>
</dbReference>
<dbReference type="InterPro" id="IPR012341">
    <property type="entry name" value="6hp_glycosidase-like_sf"/>
</dbReference>
<proteinExistence type="predicted"/>
<protein>
    <recommendedName>
        <fullName evidence="2">alpha-L-rhamnosidase</fullName>
        <ecNumber evidence="2">3.2.1.40</ecNumber>
    </recommendedName>
</protein>
<dbReference type="Pfam" id="PF17389">
    <property type="entry name" value="Bac_rhamnosid6H"/>
    <property type="match status" value="1"/>
</dbReference>
<accession>A0A0G3EKY1</accession>
<evidence type="ECO:0000259" key="6">
    <source>
        <dbReference type="Pfam" id="PF17390"/>
    </source>
</evidence>
<evidence type="ECO:0000256" key="1">
    <source>
        <dbReference type="ARBA" id="ARBA00001445"/>
    </source>
</evidence>
<name>A0A0G3EKY1_9BACT</name>
<organism evidence="7 8">
    <name type="scientific">Kiritimatiella glycovorans</name>
    <dbReference type="NCBI Taxonomy" id="1307763"/>
    <lineage>
        <taxon>Bacteria</taxon>
        <taxon>Pseudomonadati</taxon>
        <taxon>Kiritimatiellota</taxon>
        <taxon>Kiritimatiellia</taxon>
        <taxon>Kiritimatiellales</taxon>
        <taxon>Kiritimatiellaceae</taxon>
        <taxon>Kiritimatiella</taxon>
    </lineage>
</organism>
<sequence>MSGKPEAGDFTGWLVRSDVPRIGTFACSDPLLNHYYEVSLRTIEGNLQGYLTDCPHREKCQWTGDLHAVAEAASYNFDLSKFFPKAARDLRTTLGIVHPHPQSSLPRDPRAPANVAGGRRLPHQARPDWGAATVLVPHTAWLFYGDTGIVRENWPVMEGWMAFLREHAVKEGIIEEGYGDWCPPGSNSEIDTPVALTSTALYYKSLHAMRDMANALGKSGSAETYAREAERIKAAFIDRFHNRQAGHFGTQTGTAMALQLGLYPEARRARVADGLVRLIMEKADGRYTTGIFGHRPLYTVLNDNGKADVTAHLWQQTGFPSLRFLTEKHGLTTWPEVPYDWPEGERYRRNSFNHPMHSGFAAVFHESLSGIRPDPAQPGFRHFILQPCFLPGLEWARADHRSPFGTISSHWKRDGGRIVWNVTVPDGCSASVRLPQASAVRVNVQPAPAPFVELTAGDHTIELL</sequence>
<dbReference type="PANTHER" id="PTHR33307">
    <property type="entry name" value="ALPHA-RHAMNOSIDASE (EUROFUNG)"/>
    <property type="match status" value="1"/>
</dbReference>
<gene>
    <name evidence="7" type="ORF">L21SP4_02193</name>
</gene>
<dbReference type="GO" id="GO:0005975">
    <property type="term" value="P:carbohydrate metabolic process"/>
    <property type="evidence" value="ECO:0007669"/>
    <property type="project" value="InterPro"/>
</dbReference>
<dbReference type="Gene3D" id="1.50.10.10">
    <property type="match status" value="1"/>
</dbReference>
<dbReference type="AlphaFoldDB" id="A0A0G3EKY1"/>